<dbReference type="AlphaFoldDB" id="A0A1G9SQ72"/>
<accession>A0A1G9SQ72</accession>
<organism evidence="1 2">
    <name type="scientific">Nonomuraea jiangxiensis</name>
    <dbReference type="NCBI Taxonomy" id="633440"/>
    <lineage>
        <taxon>Bacteria</taxon>
        <taxon>Bacillati</taxon>
        <taxon>Actinomycetota</taxon>
        <taxon>Actinomycetes</taxon>
        <taxon>Streptosporangiales</taxon>
        <taxon>Streptosporangiaceae</taxon>
        <taxon>Nonomuraea</taxon>
    </lineage>
</organism>
<evidence type="ECO:0008006" key="3">
    <source>
        <dbReference type="Google" id="ProtNLM"/>
    </source>
</evidence>
<evidence type="ECO:0000313" key="2">
    <source>
        <dbReference type="Proteomes" id="UP000199202"/>
    </source>
</evidence>
<dbReference type="Proteomes" id="UP000199202">
    <property type="component" value="Unassembled WGS sequence"/>
</dbReference>
<dbReference type="STRING" id="633440.SAMN05421869_14230"/>
<dbReference type="RefSeq" id="WP_090946635.1">
    <property type="nucleotide sequence ID" value="NZ_FNDJ01000042.1"/>
</dbReference>
<name>A0A1G9SQ72_9ACTN</name>
<dbReference type="EMBL" id="FNDJ01000042">
    <property type="protein sequence ID" value="SDM37571.1"/>
    <property type="molecule type" value="Genomic_DNA"/>
</dbReference>
<reference evidence="1 2" key="1">
    <citation type="submission" date="2016-10" db="EMBL/GenBank/DDBJ databases">
        <authorList>
            <person name="de Groot N.N."/>
        </authorList>
    </citation>
    <scope>NUCLEOTIDE SEQUENCE [LARGE SCALE GENOMIC DNA]</scope>
    <source>
        <strain evidence="1 2">CGMCC 4.6533</strain>
    </source>
</reference>
<keyword evidence="2" id="KW-1185">Reference proteome</keyword>
<proteinExistence type="predicted"/>
<evidence type="ECO:0000313" key="1">
    <source>
        <dbReference type="EMBL" id="SDM37571.1"/>
    </source>
</evidence>
<protein>
    <recommendedName>
        <fullName evidence="3">3-methyl-2-oxobutanoate hydroxymethyltransferase</fullName>
    </recommendedName>
</protein>
<sequence length="159" mass="16802">MTQSGPISSCARAATAEEAAFRIDYPLAAARNTRVVALDVEAEEIVRRASEMRWAQARFYSAADPGHSLLTMSGRTVPLAGELEDSNTLVLVSTSGENAEAAATIGAACKARGIMTAGLAVTSGRLTGEALFALRPHTRILLVPAEDDDLFELLRATRA</sequence>
<dbReference type="OrthoDB" id="3576951at2"/>
<gene>
    <name evidence="1" type="ORF">SAMN05421869_14230</name>
</gene>